<dbReference type="InterPro" id="IPR003439">
    <property type="entry name" value="ABC_transporter-like_ATP-bd"/>
</dbReference>
<dbReference type="PANTHER" id="PTHR43776">
    <property type="entry name" value="TRANSPORT ATP-BINDING PROTEIN"/>
    <property type="match status" value="1"/>
</dbReference>
<keyword evidence="4 7" id="KW-0067">ATP-binding</keyword>
<keyword evidence="2" id="KW-0813">Transport</keyword>
<evidence type="ECO:0000256" key="3">
    <source>
        <dbReference type="ARBA" id="ARBA00022741"/>
    </source>
</evidence>
<evidence type="ECO:0000256" key="4">
    <source>
        <dbReference type="ARBA" id="ARBA00022840"/>
    </source>
</evidence>
<dbReference type="InterPro" id="IPR013563">
    <property type="entry name" value="Oligopep_ABC_C"/>
</dbReference>
<feature type="region of interest" description="Disordered" evidence="5">
    <location>
        <begin position="395"/>
        <end position="454"/>
    </location>
</feature>
<evidence type="ECO:0000313" key="8">
    <source>
        <dbReference type="Proteomes" id="UP001056374"/>
    </source>
</evidence>
<dbReference type="Pfam" id="PF00005">
    <property type="entry name" value="ABC_tran"/>
    <property type="match status" value="1"/>
</dbReference>
<dbReference type="PANTHER" id="PTHR43776:SF7">
    <property type="entry name" value="D,D-DIPEPTIDE TRANSPORT ATP-BINDING PROTEIN DDPF-RELATED"/>
    <property type="match status" value="1"/>
</dbReference>
<keyword evidence="8" id="KW-1185">Reference proteome</keyword>
<evidence type="ECO:0000256" key="2">
    <source>
        <dbReference type="ARBA" id="ARBA00022448"/>
    </source>
</evidence>
<feature type="compositionally biased region" description="Basic and acidic residues" evidence="5">
    <location>
        <begin position="444"/>
        <end position="454"/>
    </location>
</feature>
<dbReference type="SMART" id="SM00382">
    <property type="entry name" value="AAA"/>
    <property type="match status" value="1"/>
</dbReference>
<evidence type="ECO:0000313" key="7">
    <source>
        <dbReference type="EMBL" id="USQ89463.1"/>
    </source>
</evidence>
<gene>
    <name evidence="7" type="ORF">NFX46_07285</name>
</gene>
<evidence type="ECO:0000256" key="1">
    <source>
        <dbReference type="ARBA" id="ARBA00005417"/>
    </source>
</evidence>
<evidence type="ECO:0000256" key="5">
    <source>
        <dbReference type="SAM" id="MobiDB-lite"/>
    </source>
</evidence>
<sequence>MTIPAQTTGEPSSGAATLTKDAAPGEVLLKVTGLKKHFPIKKGLLQRQVGAVHAVDGIDFEVRSGETLGVVGESGCGKSTMGRLITRLLEPTGGTVEFQGKDITHLGVAGMRPLRRDVQMIFQDPYSSLNPRHTIGTIIGAPFKLQGVTPEGGIKKEVQRLLSVVGLNPEHYNRYPHEFSGGQRQRIGIARALALNPKLVVADEPVSALDVSIQAQVVNLLDDLQQELGLTYVIIAHDLSVVRHVSDRIAVMYLGKIVELADRDLLYKAPMHPYTKALMSAVPIPDPRRKNAKSERILLKGDVPSPISPPTGCRFHTRCWKATEICRTAEPKLVELRPGQQVACHHPENFADQAPQDTVLLTAAKEAAALVADEVLAESAQTSAAVAAEVEADVEADVEAEAAASESSEAVESQEAPEAPEAPESPEAAESPEAPEAAAPKVAASEEKPPAKEK</sequence>
<dbReference type="Gene3D" id="3.40.50.300">
    <property type="entry name" value="P-loop containing nucleotide triphosphate hydrolases"/>
    <property type="match status" value="1"/>
</dbReference>
<proteinExistence type="inferred from homology"/>
<dbReference type="InterPro" id="IPR017871">
    <property type="entry name" value="ABC_transporter-like_CS"/>
</dbReference>
<dbReference type="PROSITE" id="PS50893">
    <property type="entry name" value="ABC_TRANSPORTER_2"/>
    <property type="match status" value="1"/>
</dbReference>
<dbReference type="PROSITE" id="PS00211">
    <property type="entry name" value="ABC_TRANSPORTER_1"/>
    <property type="match status" value="1"/>
</dbReference>
<feature type="compositionally biased region" description="Low complexity" evidence="5">
    <location>
        <begin position="425"/>
        <end position="443"/>
    </location>
</feature>
<feature type="compositionally biased region" description="Low complexity" evidence="5">
    <location>
        <begin position="401"/>
        <end position="419"/>
    </location>
</feature>
<feature type="domain" description="ABC transporter" evidence="6">
    <location>
        <begin position="29"/>
        <end position="279"/>
    </location>
</feature>
<dbReference type="Pfam" id="PF08352">
    <property type="entry name" value="oligo_HPY"/>
    <property type="match status" value="1"/>
</dbReference>
<name>A0ABY4ZM70_9ACTN</name>
<comment type="similarity">
    <text evidence="1">Belongs to the ABC transporter superfamily.</text>
</comment>
<keyword evidence="3" id="KW-0547">Nucleotide-binding</keyword>
<organism evidence="7 8">
    <name type="scientific">Streptomyces phaeoluteigriseus</name>
    <dbReference type="NCBI Taxonomy" id="114686"/>
    <lineage>
        <taxon>Bacteria</taxon>
        <taxon>Bacillati</taxon>
        <taxon>Actinomycetota</taxon>
        <taxon>Actinomycetes</taxon>
        <taxon>Kitasatosporales</taxon>
        <taxon>Streptomycetaceae</taxon>
        <taxon>Streptomyces</taxon>
        <taxon>Streptomyces aurantiacus group</taxon>
    </lineage>
</organism>
<dbReference type="Proteomes" id="UP001056374">
    <property type="component" value="Chromosome"/>
</dbReference>
<dbReference type="InterPro" id="IPR027417">
    <property type="entry name" value="P-loop_NTPase"/>
</dbReference>
<dbReference type="EMBL" id="CP099468">
    <property type="protein sequence ID" value="USQ89463.1"/>
    <property type="molecule type" value="Genomic_DNA"/>
</dbReference>
<dbReference type="NCBIfam" id="NF008453">
    <property type="entry name" value="PRK11308.1"/>
    <property type="match status" value="1"/>
</dbReference>
<accession>A0ABY4ZM70</accession>
<evidence type="ECO:0000259" key="6">
    <source>
        <dbReference type="PROSITE" id="PS50893"/>
    </source>
</evidence>
<dbReference type="SUPFAM" id="SSF52540">
    <property type="entry name" value="P-loop containing nucleoside triphosphate hydrolases"/>
    <property type="match status" value="1"/>
</dbReference>
<dbReference type="InterPro" id="IPR050319">
    <property type="entry name" value="ABC_transp_ATP-bind"/>
</dbReference>
<dbReference type="CDD" id="cd03257">
    <property type="entry name" value="ABC_NikE_OppD_transporters"/>
    <property type="match status" value="1"/>
</dbReference>
<protein>
    <submittedName>
        <fullName evidence="7">Dipeptide ABC transporter ATP-binding protein</fullName>
    </submittedName>
</protein>
<dbReference type="NCBIfam" id="TIGR01727">
    <property type="entry name" value="oligo_HPY"/>
    <property type="match status" value="1"/>
</dbReference>
<dbReference type="InterPro" id="IPR003593">
    <property type="entry name" value="AAA+_ATPase"/>
</dbReference>
<dbReference type="GO" id="GO:0005524">
    <property type="term" value="F:ATP binding"/>
    <property type="evidence" value="ECO:0007669"/>
    <property type="project" value="UniProtKB-KW"/>
</dbReference>
<reference evidence="7" key="1">
    <citation type="submission" date="2022-06" db="EMBL/GenBank/DDBJ databases">
        <title>Complete genome sequence of soil microorganisms Streptomyces sp. Qhu-M197 isolated from Alpine meadows habitats on the Tibetan Plateau.</title>
        <authorList>
            <person name="Zhang B."/>
            <person name="Xiang X."/>
            <person name="Fan J."/>
        </authorList>
    </citation>
    <scope>NUCLEOTIDE SEQUENCE</scope>
    <source>
        <strain evidence="7">Qhu-M197</strain>
    </source>
</reference>